<dbReference type="InterPro" id="IPR051294">
    <property type="entry name" value="HORMA_MeioticProgression"/>
</dbReference>
<dbReference type="SUPFAM" id="SSF56019">
    <property type="entry name" value="The spindle assembly checkpoint protein mad2"/>
    <property type="match status" value="1"/>
</dbReference>
<evidence type="ECO:0000256" key="4">
    <source>
        <dbReference type="ARBA" id="ARBA00023242"/>
    </source>
</evidence>
<protein>
    <submittedName>
        <fullName evidence="8">HORMA domain-containing protein</fullName>
    </submittedName>
</protein>
<dbReference type="GO" id="GO:0051321">
    <property type="term" value="P:meiotic cell cycle"/>
    <property type="evidence" value="ECO:0007669"/>
    <property type="project" value="UniProtKB-KW"/>
</dbReference>
<organism evidence="8 9">
    <name type="scientific">Chloropicon roscoffensis</name>
    <dbReference type="NCBI Taxonomy" id="1461544"/>
    <lineage>
        <taxon>Eukaryota</taxon>
        <taxon>Viridiplantae</taxon>
        <taxon>Chlorophyta</taxon>
        <taxon>Chloropicophyceae</taxon>
        <taxon>Chloropicales</taxon>
        <taxon>Chloropicaceae</taxon>
        <taxon>Chloropicon</taxon>
    </lineage>
</organism>
<dbReference type="PROSITE" id="PS50815">
    <property type="entry name" value="HORMA"/>
    <property type="match status" value="1"/>
</dbReference>
<dbReference type="InterPro" id="IPR036570">
    <property type="entry name" value="HORMA_dom_sf"/>
</dbReference>
<dbReference type="PANTHER" id="PTHR48225">
    <property type="entry name" value="HORMA DOMAIN-CONTAINING PROTEIN 1"/>
    <property type="match status" value="1"/>
</dbReference>
<reference evidence="8 9" key="1">
    <citation type="submission" date="2024-03" db="EMBL/GenBank/DDBJ databases">
        <title>Complete genome sequence of the green alga Chloropicon roscoffensis RCC1871.</title>
        <authorList>
            <person name="Lemieux C."/>
            <person name="Pombert J.-F."/>
            <person name="Otis C."/>
            <person name="Turmel M."/>
        </authorList>
    </citation>
    <scope>NUCLEOTIDE SEQUENCE [LARGE SCALE GENOMIC DNA]</scope>
    <source>
        <strain evidence="8 9">RCC1871</strain>
    </source>
</reference>
<proteinExistence type="predicted"/>
<feature type="domain" description="HORMA" evidence="7">
    <location>
        <begin position="26"/>
        <end position="231"/>
    </location>
</feature>
<evidence type="ECO:0000259" key="7">
    <source>
        <dbReference type="PROSITE" id="PS50815"/>
    </source>
</evidence>
<keyword evidence="5" id="KW-0469">Meiosis</keyword>
<evidence type="ECO:0000256" key="3">
    <source>
        <dbReference type="ARBA" id="ARBA00022454"/>
    </source>
</evidence>
<evidence type="ECO:0000256" key="6">
    <source>
        <dbReference type="SAM" id="MobiDB-lite"/>
    </source>
</evidence>
<feature type="compositionally biased region" description="Low complexity" evidence="6">
    <location>
        <begin position="10"/>
        <end position="19"/>
    </location>
</feature>
<dbReference type="EMBL" id="CP151504">
    <property type="protein sequence ID" value="WZN61635.1"/>
    <property type="molecule type" value="Genomic_DNA"/>
</dbReference>
<name>A0AAX4P6H8_9CHLO</name>
<dbReference type="AlphaFoldDB" id="A0AAX4P6H8"/>
<evidence type="ECO:0000313" key="9">
    <source>
        <dbReference type="Proteomes" id="UP001472866"/>
    </source>
</evidence>
<sequence length="397" mass="44785">MPVATRRQAHAPGAQQAQAETTITKPKSFQMAKNLLRISLFQVAFIRSLFPSGHFQDRTLFGDLDVKVLNPKCKTSRRLIDWLEKGVTEALYKEYLKCLRFGISSDKQGKNLIEEYVFNFAYQEDGEIRLQILNSIKKSPVNTLATDSVKQLKGQVCKMTRLLVALTASFDPLPDEKYVSVHLEYYDTRTPDKYEPPFFTAARELPGFQQRPFSMGLGACQTKHVCIGMKAKTTAVSDLDQEYEYSGNHNSETTHAQERMPAMGIQPSQMPNDDFSSLGTAFDHVQLGASQPEETMNLVRELVSERENASQWTASKLNYSLSYDDTASEFQCLENADAERAEKNGAECKSQEPDESLAWDCIPASQQDNTRKKKFSRGVLDGAAPGPSKRMRRMRED</sequence>
<keyword evidence="4" id="KW-0539">Nucleus</keyword>
<dbReference type="Pfam" id="PF02301">
    <property type="entry name" value="HORMA"/>
    <property type="match status" value="1"/>
</dbReference>
<dbReference type="InterPro" id="IPR003511">
    <property type="entry name" value="HORMA_dom"/>
</dbReference>
<evidence type="ECO:0000256" key="5">
    <source>
        <dbReference type="ARBA" id="ARBA00023254"/>
    </source>
</evidence>
<dbReference type="Gene3D" id="3.30.900.10">
    <property type="entry name" value="HORMA domain"/>
    <property type="match status" value="1"/>
</dbReference>
<gene>
    <name evidence="8" type="ORF">HKI87_04g31700</name>
</gene>
<dbReference type="PANTHER" id="PTHR48225:SF7">
    <property type="entry name" value="MEIOSIS-SPECIFIC PROTEIN HOP1"/>
    <property type="match status" value="1"/>
</dbReference>
<evidence type="ECO:0000256" key="2">
    <source>
        <dbReference type="ARBA" id="ARBA00004286"/>
    </source>
</evidence>
<accession>A0AAX4P6H8</accession>
<feature type="region of interest" description="Disordered" evidence="6">
    <location>
        <begin position="1"/>
        <end position="22"/>
    </location>
</feature>
<feature type="region of interest" description="Disordered" evidence="6">
    <location>
        <begin position="364"/>
        <end position="397"/>
    </location>
</feature>
<keyword evidence="9" id="KW-1185">Reference proteome</keyword>
<dbReference type="GO" id="GO:0005634">
    <property type="term" value="C:nucleus"/>
    <property type="evidence" value="ECO:0007669"/>
    <property type="project" value="UniProtKB-SubCell"/>
</dbReference>
<comment type="subcellular location">
    <subcellularLocation>
        <location evidence="2">Chromosome</location>
    </subcellularLocation>
    <subcellularLocation>
        <location evidence="1">Nucleus</location>
    </subcellularLocation>
</comment>
<dbReference type="Proteomes" id="UP001472866">
    <property type="component" value="Chromosome 04"/>
</dbReference>
<evidence type="ECO:0000313" key="8">
    <source>
        <dbReference type="EMBL" id="WZN61635.1"/>
    </source>
</evidence>
<keyword evidence="3" id="KW-0158">Chromosome</keyword>
<dbReference type="GO" id="GO:0005694">
    <property type="term" value="C:chromosome"/>
    <property type="evidence" value="ECO:0007669"/>
    <property type="project" value="UniProtKB-SubCell"/>
</dbReference>
<evidence type="ECO:0000256" key="1">
    <source>
        <dbReference type="ARBA" id="ARBA00004123"/>
    </source>
</evidence>